<reference evidence="1 2" key="1">
    <citation type="journal article" date="2018" name="Front. Plant Sci.">
        <title>Red Clover (Trifolium pratense) and Zigzag Clover (T. medium) - A Picture of Genomic Similarities and Differences.</title>
        <authorList>
            <person name="Dluhosova J."/>
            <person name="Istvanek J."/>
            <person name="Nedelnik J."/>
            <person name="Repkova J."/>
        </authorList>
    </citation>
    <scope>NUCLEOTIDE SEQUENCE [LARGE SCALE GENOMIC DNA]</scope>
    <source>
        <strain evidence="2">cv. 10/8</strain>
        <tissue evidence="1">Leaf</tissue>
    </source>
</reference>
<name>A0A392RV67_9FABA</name>
<evidence type="ECO:0000313" key="1">
    <source>
        <dbReference type="EMBL" id="MCI40513.1"/>
    </source>
</evidence>
<evidence type="ECO:0000313" key="2">
    <source>
        <dbReference type="Proteomes" id="UP000265520"/>
    </source>
</evidence>
<protein>
    <submittedName>
        <fullName evidence="1">Uncharacterized protein</fullName>
    </submittedName>
</protein>
<organism evidence="1 2">
    <name type="scientific">Trifolium medium</name>
    <dbReference type="NCBI Taxonomy" id="97028"/>
    <lineage>
        <taxon>Eukaryota</taxon>
        <taxon>Viridiplantae</taxon>
        <taxon>Streptophyta</taxon>
        <taxon>Embryophyta</taxon>
        <taxon>Tracheophyta</taxon>
        <taxon>Spermatophyta</taxon>
        <taxon>Magnoliopsida</taxon>
        <taxon>eudicotyledons</taxon>
        <taxon>Gunneridae</taxon>
        <taxon>Pentapetalae</taxon>
        <taxon>rosids</taxon>
        <taxon>fabids</taxon>
        <taxon>Fabales</taxon>
        <taxon>Fabaceae</taxon>
        <taxon>Papilionoideae</taxon>
        <taxon>50 kb inversion clade</taxon>
        <taxon>NPAAA clade</taxon>
        <taxon>Hologalegina</taxon>
        <taxon>IRL clade</taxon>
        <taxon>Trifolieae</taxon>
        <taxon>Trifolium</taxon>
    </lineage>
</organism>
<dbReference type="EMBL" id="LXQA010280645">
    <property type="protein sequence ID" value="MCI40513.1"/>
    <property type="molecule type" value="Genomic_DNA"/>
</dbReference>
<sequence length="73" mass="8422">MRDLCLVNNALLAKWQWRILTEGTGIWRDILLARYGTLFPTPHLRGRPNGLRGVYLWWSDVSLLGTQVDAQLD</sequence>
<dbReference type="Proteomes" id="UP000265520">
    <property type="component" value="Unassembled WGS sequence"/>
</dbReference>
<dbReference type="AlphaFoldDB" id="A0A392RV67"/>
<keyword evidence="2" id="KW-1185">Reference proteome</keyword>
<proteinExistence type="predicted"/>
<accession>A0A392RV67</accession>
<comment type="caution">
    <text evidence="1">The sequence shown here is derived from an EMBL/GenBank/DDBJ whole genome shotgun (WGS) entry which is preliminary data.</text>
</comment>